<dbReference type="EMBL" id="PHHC01000127">
    <property type="protein sequence ID" value="PPE03226.1"/>
    <property type="molecule type" value="Genomic_DNA"/>
</dbReference>
<gene>
    <name evidence="1" type="ORF">HCUR_01333</name>
</gene>
<dbReference type="Proteomes" id="UP000239425">
    <property type="component" value="Unassembled WGS sequence"/>
</dbReference>
<sequence length="129" mass="15044">MLEDIEYGRRTYSKLKSLKSDSSQYSRLKENNPLKYAKLLKNSPELDILSKEYTKSIKALQYFFEPKSDTAYLQNMLKQLQKIFQSLAFPNFVQDPSGTHYESIKKLLPQAAKKPISCPEHRNQYSTDV</sequence>
<accession>A0A2S5R7A8</accession>
<reference evidence="1 2" key="1">
    <citation type="submission" date="2017-11" db="EMBL/GenBank/DDBJ databases">
        <title>Comparative genomic analysis of Holospora spp., intranuclear symbionts of paramecia.</title>
        <authorList>
            <person name="Garushyants S.K."/>
            <person name="Beliavskaya A."/>
            <person name="Malko D.B."/>
            <person name="Logacheva M.D."/>
            <person name="Rautian M.S."/>
            <person name="Gelfand M.S."/>
        </authorList>
    </citation>
    <scope>NUCLEOTIDE SEQUENCE [LARGE SCALE GENOMIC DNA]</scope>
    <source>
        <strain evidence="2">02AZ16</strain>
    </source>
</reference>
<evidence type="ECO:0000313" key="1">
    <source>
        <dbReference type="EMBL" id="PPE03226.1"/>
    </source>
</evidence>
<proteinExistence type="predicted"/>
<keyword evidence="2" id="KW-1185">Reference proteome</keyword>
<dbReference type="RefSeq" id="WP_104207255.1">
    <property type="nucleotide sequence ID" value="NZ_PHHC01000127.1"/>
</dbReference>
<dbReference type="AlphaFoldDB" id="A0A2S5R7A8"/>
<name>A0A2S5R7A8_9PROT</name>
<protein>
    <submittedName>
        <fullName evidence="1">Uncharacterized protein</fullName>
    </submittedName>
</protein>
<comment type="caution">
    <text evidence="1">The sequence shown here is derived from an EMBL/GenBank/DDBJ whole genome shotgun (WGS) entry which is preliminary data.</text>
</comment>
<evidence type="ECO:0000313" key="2">
    <source>
        <dbReference type="Proteomes" id="UP000239425"/>
    </source>
</evidence>
<organism evidence="1 2">
    <name type="scientific">Holospora curviuscula</name>
    <dbReference type="NCBI Taxonomy" id="1082868"/>
    <lineage>
        <taxon>Bacteria</taxon>
        <taxon>Pseudomonadati</taxon>
        <taxon>Pseudomonadota</taxon>
        <taxon>Alphaproteobacteria</taxon>
        <taxon>Holosporales</taxon>
        <taxon>Holosporaceae</taxon>
        <taxon>Holospora</taxon>
    </lineage>
</organism>